<comment type="similarity">
    <text evidence="3 8">Belongs to the NAD(P)-dependent epimerase/dehydratase family. dTDP-glucose dehydratase subfamily.</text>
</comment>
<name>A0ABY6ZMX0_9BACL</name>
<evidence type="ECO:0000256" key="8">
    <source>
        <dbReference type="RuleBase" id="RU004473"/>
    </source>
</evidence>
<evidence type="ECO:0000256" key="3">
    <source>
        <dbReference type="ARBA" id="ARBA00008178"/>
    </source>
</evidence>
<dbReference type="Gene3D" id="3.40.50.720">
    <property type="entry name" value="NAD(P)-binding Rossmann-like Domain"/>
    <property type="match status" value="1"/>
</dbReference>
<evidence type="ECO:0000256" key="7">
    <source>
        <dbReference type="ARBA" id="ARBA00023239"/>
    </source>
</evidence>
<protein>
    <recommendedName>
        <fullName evidence="5 8">dTDP-glucose 4,6-dehydratase</fullName>
        <ecNumber evidence="4 8">4.2.1.46</ecNumber>
    </recommendedName>
</protein>
<accession>A0ABY6ZMX0</accession>
<dbReference type="InterPro" id="IPR005888">
    <property type="entry name" value="dTDP_Gluc_deHydtase"/>
</dbReference>
<keyword evidence="7 8" id="KW-0456">Lyase</keyword>
<sequence length="340" mass="38950">MKLLVTGGAGFIGSNFIHYILKKYPSYVVINLDKPTYAGNFESLSDVENNRNYYVITGDITSPTHVEAVFQNGIDVVVHFAAESHVDRSILNPNVFFQTNVLGTQYLVEFAKQYKVKKFVQISTDEVYGSLGQTGRFTEATQLQPNSPYSASKASADLLVRAYYETFGIPVNITRCSNNYGPFQFPEKLIPLSIIRAMNDESIPLYGSGLQVRDWLHVDDHCRAIDLVIHHGVPGEIYNIGANNEWTNVDLIKEILDKLHKPYDLIHFVKDRPGHDQRYAIDASKIKRDLGWTPRITFEEGLSETIEWYLDHEFWWKRVQEGEYRSYMALQYGHRLDGLL</sequence>
<proteinExistence type="inferred from homology"/>
<dbReference type="Pfam" id="PF16363">
    <property type="entry name" value="GDP_Man_Dehyd"/>
    <property type="match status" value="1"/>
</dbReference>
<dbReference type="EMBL" id="CP104067">
    <property type="protein sequence ID" value="WAH43822.1"/>
    <property type="molecule type" value="Genomic_DNA"/>
</dbReference>
<dbReference type="RefSeq" id="WP_268007728.1">
    <property type="nucleotide sequence ID" value="NZ_BSUT01000001.1"/>
</dbReference>
<evidence type="ECO:0000256" key="6">
    <source>
        <dbReference type="ARBA" id="ARBA00023027"/>
    </source>
</evidence>
<gene>
    <name evidence="10" type="primary">rfbB</name>
    <name evidence="10" type="ORF">NZD89_10785</name>
</gene>
<dbReference type="InterPro" id="IPR016040">
    <property type="entry name" value="NAD(P)-bd_dom"/>
</dbReference>
<evidence type="ECO:0000256" key="1">
    <source>
        <dbReference type="ARBA" id="ARBA00001539"/>
    </source>
</evidence>
<keyword evidence="11" id="KW-1185">Reference proteome</keyword>
<dbReference type="EC" id="4.2.1.46" evidence="4 8"/>
<dbReference type="NCBIfam" id="TIGR01181">
    <property type="entry name" value="dTDP_gluc_dehyt"/>
    <property type="match status" value="1"/>
</dbReference>
<evidence type="ECO:0000256" key="4">
    <source>
        <dbReference type="ARBA" id="ARBA00011990"/>
    </source>
</evidence>
<dbReference type="InterPro" id="IPR036291">
    <property type="entry name" value="NAD(P)-bd_dom_sf"/>
</dbReference>
<feature type="domain" description="NAD(P)-binding" evidence="9">
    <location>
        <begin position="4"/>
        <end position="305"/>
    </location>
</feature>
<dbReference type="SUPFAM" id="SSF51735">
    <property type="entry name" value="NAD(P)-binding Rossmann-fold domains"/>
    <property type="match status" value="1"/>
</dbReference>
<dbReference type="CDD" id="cd05246">
    <property type="entry name" value="dTDP_GD_SDR_e"/>
    <property type="match status" value="1"/>
</dbReference>
<evidence type="ECO:0000313" key="11">
    <source>
        <dbReference type="Proteomes" id="UP001164761"/>
    </source>
</evidence>
<evidence type="ECO:0000259" key="9">
    <source>
        <dbReference type="Pfam" id="PF16363"/>
    </source>
</evidence>
<evidence type="ECO:0000256" key="2">
    <source>
        <dbReference type="ARBA" id="ARBA00001911"/>
    </source>
</evidence>
<dbReference type="PANTHER" id="PTHR43000">
    <property type="entry name" value="DTDP-D-GLUCOSE 4,6-DEHYDRATASE-RELATED"/>
    <property type="match status" value="1"/>
</dbReference>
<dbReference type="Proteomes" id="UP001164761">
    <property type="component" value="Chromosome"/>
</dbReference>
<comment type="catalytic activity">
    <reaction evidence="1 8">
        <text>dTDP-alpha-D-glucose = dTDP-4-dehydro-6-deoxy-alpha-D-glucose + H2O</text>
        <dbReference type="Rhea" id="RHEA:17221"/>
        <dbReference type="ChEBI" id="CHEBI:15377"/>
        <dbReference type="ChEBI" id="CHEBI:57477"/>
        <dbReference type="ChEBI" id="CHEBI:57649"/>
        <dbReference type="EC" id="4.2.1.46"/>
    </reaction>
</comment>
<keyword evidence="6" id="KW-0520">NAD</keyword>
<dbReference type="Gene3D" id="3.90.25.10">
    <property type="entry name" value="UDP-galactose 4-epimerase, domain 1"/>
    <property type="match status" value="1"/>
</dbReference>
<comment type="cofactor">
    <cofactor evidence="2 8">
        <name>NAD(+)</name>
        <dbReference type="ChEBI" id="CHEBI:57540"/>
    </cofactor>
</comment>
<organism evidence="10 11">
    <name type="scientific">Alicyclobacillus fastidiosus</name>
    <dbReference type="NCBI Taxonomy" id="392011"/>
    <lineage>
        <taxon>Bacteria</taxon>
        <taxon>Bacillati</taxon>
        <taxon>Bacillota</taxon>
        <taxon>Bacilli</taxon>
        <taxon>Bacillales</taxon>
        <taxon>Alicyclobacillaceae</taxon>
        <taxon>Alicyclobacillus</taxon>
    </lineage>
</organism>
<reference evidence="10" key="1">
    <citation type="submission" date="2022-08" db="EMBL/GenBank/DDBJ databases">
        <title>Alicyclobacillus fastidiosus DSM 17978, complete genome.</title>
        <authorList>
            <person name="Wang Q."/>
            <person name="Cai R."/>
            <person name="Wang Z."/>
        </authorList>
    </citation>
    <scope>NUCLEOTIDE SEQUENCE</scope>
    <source>
        <strain evidence="10">DSM 17978</strain>
    </source>
</reference>
<dbReference type="GO" id="GO:0008460">
    <property type="term" value="F:dTDP-glucose 4,6-dehydratase activity"/>
    <property type="evidence" value="ECO:0007669"/>
    <property type="project" value="UniProtKB-EC"/>
</dbReference>
<evidence type="ECO:0000256" key="5">
    <source>
        <dbReference type="ARBA" id="ARBA00016977"/>
    </source>
</evidence>
<evidence type="ECO:0000313" key="10">
    <source>
        <dbReference type="EMBL" id="WAH43822.1"/>
    </source>
</evidence>